<dbReference type="OrthoDB" id="6500128at2759"/>
<dbReference type="Proteomes" id="UP000271974">
    <property type="component" value="Unassembled WGS sequence"/>
</dbReference>
<feature type="region of interest" description="Disordered" evidence="5">
    <location>
        <begin position="167"/>
        <end position="228"/>
    </location>
</feature>
<keyword evidence="3" id="KW-0547">Nucleotide-binding</keyword>
<dbReference type="GO" id="GO:0005524">
    <property type="term" value="F:ATP binding"/>
    <property type="evidence" value="ECO:0007669"/>
    <property type="project" value="UniProtKB-KW"/>
</dbReference>
<dbReference type="GO" id="GO:0042626">
    <property type="term" value="F:ATPase-coupled transmembrane transporter activity"/>
    <property type="evidence" value="ECO:0007669"/>
    <property type="project" value="TreeGrafter"/>
</dbReference>
<dbReference type="GO" id="GO:0016020">
    <property type="term" value="C:membrane"/>
    <property type="evidence" value="ECO:0007669"/>
    <property type="project" value="UniProtKB-SubCell"/>
</dbReference>
<organism evidence="7 8">
    <name type="scientific">Elysia chlorotica</name>
    <name type="common">Eastern emerald elysia</name>
    <name type="synonym">Sea slug</name>
    <dbReference type="NCBI Taxonomy" id="188477"/>
    <lineage>
        <taxon>Eukaryota</taxon>
        <taxon>Metazoa</taxon>
        <taxon>Spiralia</taxon>
        <taxon>Lophotrochozoa</taxon>
        <taxon>Mollusca</taxon>
        <taxon>Gastropoda</taxon>
        <taxon>Heterobranchia</taxon>
        <taxon>Euthyneura</taxon>
        <taxon>Panpulmonata</taxon>
        <taxon>Sacoglossa</taxon>
        <taxon>Placobranchoidea</taxon>
        <taxon>Plakobranchidae</taxon>
        <taxon>Elysia</taxon>
    </lineage>
</organism>
<dbReference type="GO" id="GO:0016887">
    <property type="term" value="F:ATP hydrolysis activity"/>
    <property type="evidence" value="ECO:0007669"/>
    <property type="project" value="InterPro"/>
</dbReference>
<feature type="domain" description="ABC transporter" evidence="6">
    <location>
        <begin position="9"/>
        <end position="83"/>
    </location>
</feature>
<feature type="compositionally biased region" description="Polar residues" evidence="5">
    <location>
        <begin position="178"/>
        <end position="192"/>
    </location>
</feature>
<evidence type="ECO:0000256" key="2">
    <source>
        <dbReference type="ARBA" id="ARBA00009726"/>
    </source>
</evidence>
<gene>
    <name evidence="7" type="ORF">EGW08_016438</name>
</gene>
<keyword evidence="8" id="KW-1185">Reference proteome</keyword>
<dbReference type="InterPro" id="IPR027417">
    <property type="entry name" value="P-loop_NTPase"/>
</dbReference>
<name>A0A3S0ZUW9_ELYCH</name>
<accession>A0A3S0ZUW9</accession>
<protein>
    <recommendedName>
        <fullName evidence="6">ABC transporter domain-containing protein</fullName>
    </recommendedName>
</protein>
<dbReference type="InterPro" id="IPR003439">
    <property type="entry name" value="ABC_transporter-like_ATP-bd"/>
</dbReference>
<evidence type="ECO:0000256" key="3">
    <source>
        <dbReference type="ARBA" id="ARBA00022741"/>
    </source>
</evidence>
<evidence type="ECO:0000256" key="5">
    <source>
        <dbReference type="SAM" id="MobiDB-lite"/>
    </source>
</evidence>
<proteinExistence type="inferred from homology"/>
<evidence type="ECO:0000259" key="6">
    <source>
        <dbReference type="Pfam" id="PF00005"/>
    </source>
</evidence>
<feature type="non-terminal residue" evidence="7">
    <location>
        <position position="228"/>
    </location>
</feature>
<dbReference type="SUPFAM" id="SSF52540">
    <property type="entry name" value="P-loop containing nucleoside triphosphate hydrolases"/>
    <property type="match status" value="1"/>
</dbReference>
<dbReference type="PANTHER" id="PTHR24223:SF456">
    <property type="entry name" value="MULTIDRUG RESISTANCE-ASSOCIATED PROTEIN LETHAL(2)03659"/>
    <property type="match status" value="1"/>
</dbReference>
<dbReference type="FunFam" id="3.40.50.300:FF:003492">
    <property type="entry name" value="AGAP012735-PA"/>
    <property type="match status" value="1"/>
</dbReference>
<dbReference type="Pfam" id="PF00005">
    <property type="entry name" value="ABC_tran"/>
    <property type="match status" value="1"/>
</dbReference>
<dbReference type="InterPro" id="IPR050173">
    <property type="entry name" value="ABC_transporter_C-like"/>
</dbReference>
<evidence type="ECO:0000313" key="8">
    <source>
        <dbReference type="Proteomes" id="UP000271974"/>
    </source>
</evidence>
<evidence type="ECO:0000256" key="4">
    <source>
        <dbReference type="ARBA" id="ARBA00022840"/>
    </source>
</evidence>
<feature type="compositionally biased region" description="Polar residues" evidence="5">
    <location>
        <begin position="212"/>
        <end position="228"/>
    </location>
</feature>
<evidence type="ECO:0000256" key="1">
    <source>
        <dbReference type="ARBA" id="ARBA00004141"/>
    </source>
</evidence>
<dbReference type="EMBL" id="RQTK01000710">
    <property type="protein sequence ID" value="RUS75811.1"/>
    <property type="molecule type" value="Genomic_DNA"/>
</dbReference>
<dbReference type="AlphaFoldDB" id="A0A3S0ZUW9"/>
<reference evidence="7 8" key="1">
    <citation type="submission" date="2019-01" db="EMBL/GenBank/DDBJ databases">
        <title>A draft genome assembly of the solar-powered sea slug Elysia chlorotica.</title>
        <authorList>
            <person name="Cai H."/>
            <person name="Li Q."/>
            <person name="Fang X."/>
            <person name="Li J."/>
            <person name="Curtis N.E."/>
            <person name="Altenburger A."/>
            <person name="Shibata T."/>
            <person name="Feng M."/>
            <person name="Maeda T."/>
            <person name="Schwartz J.A."/>
            <person name="Shigenobu S."/>
            <person name="Lundholm N."/>
            <person name="Nishiyama T."/>
            <person name="Yang H."/>
            <person name="Hasebe M."/>
            <person name="Li S."/>
            <person name="Pierce S.K."/>
            <person name="Wang J."/>
        </authorList>
    </citation>
    <scope>NUCLEOTIDE SEQUENCE [LARGE SCALE GENOMIC DNA]</scope>
    <source>
        <strain evidence="7">EC2010</strain>
        <tissue evidence="7">Whole organism of an adult</tissue>
    </source>
</reference>
<dbReference type="Gene3D" id="3.40.50.300">
    <property type="entry name" value="P-loop containing nucleotide triphosphate hydrolases"/>
    <property type="match status" value="1"/>
</dbReference>
<comment type="caution">
    <text evidence="7">The sequence shown here is derived from an EMBL/GenBank/DDBJ whole genome shotgun (WGS) entry which is preliminary data.</text>
</comment>
<evidence type="ECO:0000313" key="7">
    <source>
        <dbReference type="EMBL" id="RUS75811.1"/>
    </source>
</evidence>
<keyword evidence="4" id="KW-0067">ATP-binding</keyword>
<feature type="non-terminal residue" evidence="7">
    <location>
        <position position="1"/>
    </location>
</feature>
<comment type="similarity">
    <text evidence="2">Belongs to the ABC transporter superfamily. ABCC family. Conjugate transporter (TC 3.A.1.208) subfamily.</text>
</comment>
<dbReference type="PANTHER" id="PTHR24223">
    <property type="entry name" value="ATP-BINDING CASSETTE SUB-FAMILY C"/>
    <property type="match status" value="1"/>
</dbReference>
<comment type="subcellular location">
    <subcellularLocation>
        <location evidence="1">Membrane</location>
        <topology evidence="1">Multi-pass membrane protein</topology>
    </subcellularLocation>
</comment>
<dbReference type="STRING" id="188477.A0A3S0ZUW9"/>
<sequence>DPVLFTGSVRKNLDPFEEYSDSQLWTALDEVQLKPSISQNSEGLYKEVSEGGSNFSAGQRQLMCLARALLGNTRILVVDEATANVDPITDALIQRTLRNKFRACTVLTIAHRLHTVIDSDRIMVLDAGEVVEMGRPTDLLARGEGGAFFSMVEQLGSTEQERLARLAARGQHSHSVELPTSTTHPNNHTSLNPIYESHTPDEENRQPHGLGKQSSMTGQEISESCKST</sequence>